<feature type="compositionally biased region" description="Low complexity" evidence="2">
    <location>
        <begin position="141"/>
        <end position="151"/>
    </location>
</feature>
<evidence type="ECO:0000256" key="2">
    <source>
        <dbReference type="SAM" id="MobiDB-lite"/>
    </source>
</evidence>
<dbReference type="Gene3D" id="1.25.40.20">
    <property type="entry name" value="Ankyrin repeat-containing domain"/>
    <property type="match status" value="1"/>
</dbReference>
<keyword evidence="1" id="KW-0040">ANK repeat</keyword>
<evidence type="ECO:0000313" key="4">
    <source>
        <dbReference type="Proteomes" id="UP001521184"/>
    </source>
</evidence>
<feature type="region of interest" description="Disordered" evidence="2">
    <location>
        <begin position="127"/>
        <end position="213"/>
    </location>
</feature>
<dbReference type="SUPFAM" id="SSF48403">
    <property type="entry name" value="Ankyrin repeat"/>
    <property type="match status" value="1"/>
</dbReference>
<comment type="caution">
    <text evidence="3">The sequence shown here is derived from an EMBL/GenBank/DDBJ whole genome shotgun (WGS) entry which is preliminary data.</text>
</comment>
<accession>A0ABR3TL72</accession>
<dbReference type="PROSITE" id="PS50297">
    <property type="entry name" value="ANK_REP_REGION"/>
    <property type="match status" value="1"/>
</dbReference>
<dbReference type="InterPro" id="IPR036770">
    <property type="entry name" value="Ankyrin_rpt-contain_sf"/>
</dbReference>
<feature type="compositionally biased region" description="Basic and acidic residues" evidence="2">
    <location>
        <begin position="127"/>
        <end position="140"/>
    </location>
</feature>
<dbReference type="PROSITE" id="PS50088">
    <property type="entry name" value="ANK_REPEAT"/>
    <property type="match status" value="1"/>
</dbReference>
<dbReference type="Pfam" id="PF12796">
    <property type="entry name" value="Ank_2"/>
    <property type="match status" value="1"/>
</dbReference>
<gene>
    <name evidence="3" type="primary">AVO2</name>
    <name evidence="3" type="ORF">SLS58_007248</name>
</gene>
<dbReference type="Proteomes" id="UP001521184">
    <property type="component" value="Unassembled WGS sequence"/>
</dbReference>
<feature type="compositionally biased region" description="Gly residues" evidence="2">
    <location>
        <begin position="198"/>
        <end position="213"/>
    </location>
</feature>
<reference evidence="3 4" key="1">
    <citation type="journal article" date="2023" name="Plant Dis.">
        <title>First Report of Diplodia intermedia Causing Canker and Dieback Diseases on Apple Trees in Canada.</title>
        <authorList>
            <person name="Ellouze W."/>
            <person name="Ilyukhin E."/>
            <person name="Sulman M."/>
            <person name="Ali S."/>
        </authorList>
    </citation>
    <scope>NUCLEOTIDE SEQUENCE [LARGE SCALE GENOMIC DNA]</scope>
    <source>
        <strain evidence="3 4">M45-28</strain>
    </source>
</reference>
<sequence>MINVEIRLRRAIRLNDLVLVRRIVRNNPRVLQNPDFEDKSNTSLHLAARDGFTDIAAFLIDAGHENDGISRNTDHDTPLMLAAACGQVEVGILLAARFPQCVPYINNNGMDVAAKLYFDDLVAEQERARSGEHHQQRAKDPQQQAQQAQQAARREALRSNKTVPGGIRLVQQDTDLPPPATPVDPAAGFPRTSLDRGPGPGQATGVPLRGGGR</sequence>
<organism evidence="3 4">
    <name type="scientific">Diplodia intermedia</name>
    <dbReference type="NCBI Taxonomy" id="856260"/>
    <lineage>
        <taxon>Eukaryota</taxon>
        <taxon>Fungi</taxon>
        <taxon>Dikarya</taxon>
        <taxon>Ascomycota</taxon>
        <taxon>Pezizomycotina</taxon>
        <taxon>Dothideomycetes</taxon>
        <taxon>Dothideomycetes incertae sedis</taxon>
        <taxon>Botryosphaeriales</taxon>
        <taxon>Botryosphaeriaceae</taxon>
        <taxon>Diplodia</taxon>
    </lineage>
</organism>
<keyword evidence="4" id="KW-1185">Reference proteome</keyword>
<evidence type="ECO:0000256" key="1">
    <source>
        <dbReference type="PROSITE-ProRule" id="PRU00023"/>
    </source>
</evidence>
<dbReference type="EMBL" id="JAKEKT020000054">
    <property type="protein sequence ID" value="KAL1640134.1"/>
    <property type="molecule type" value="Genomic_DNA"/>
</dbReference>
<evidence type="ECO:0000313" key="3">
    <source>
        <dbReference type="EMBL" id="KAL1640134.1"/>
    </source>
</evidence>
<name>A0ABR3TL72_9PEZI</name>
<feature type="repeat" description="ANK" evidence="1">
    <location>
        <begin position="39"/>
        <end position="71"/>
    </location>
</feature>
<protein>
    <submittedName>
        <fullName evidence="3">Target of rapamycin complex 2 subunit avo2</fullName>
    </submittedName>
</protein>
<dbReference type="InterPro" id="IPR002110">
    <property type="entry name" value="Ankyrin_rpt"/>
</dbReference>
<proteinExistence type="predicted"/>